<dbReference type="EMBL" id="JAKNSF020000164">
    <property type="protein sequence ID" value="KAK7709973.1"/>
    <property type="molecule type" value="Genomic_DNA"/>
</dbReference>
<dbReference type="Proteomes" id="UP001430848">
    <property type="component" value="Unassembled WGS sequence"/>
</dbReference>
<name>A0ABR1NPF8_DIAER</name>
<dbReference type="InterPro" id="IPR027268">
    <property type="entry name" value="Peptidase_M4/M1_CTD_sf"/>
</dbReference>
<keyword evidence="2" id="KW-1185">Reference proteome</keyword>
<proteinExistence type="predicted"/>
<protein>
    <submittedName>
        <fullName evidence="1">Uncharacterized protein</fullName>
    </submittedName>
</protein>
<reference evidence="1 2" key="1">
    <citation type="submission" date="2024-02" db="EMBL/GenBank/DDBJ databases">
        <title>De novo assembly and annotation of 12 fungi associated with fruit tree decline syndrome in Ontario, Canada.</title>
        <authorList>
            <person name="Sulman M."/>
            <person name="Ellouze W."/>
            <person name="Ilyukhin E."/>
        </authorList>
    </citation>
    <scope>NUCLEOTIDE SEQUENCE [LARGE SCALE GENOMIC DNA]</scope>
    <source>
        <strain evidence="1 2">M169</strain>
    </source>
</reference>
<gene>
    <name evidence="1" type="ORF">SLS63_013115</name>
</gene>
<accession>A0ABR1NPF8</accession>
<organism evidence="1 2">
    <name type="scientific">Diaporthe eres</name>
    <name type="common">Phomopsis oblonga</name>
    <dbReference type="NCBI Taxonomy" id="83184"/>
    <lineage>
        <taxon>Eukaryota</taxon>
        <taxon>Fungi</taxon>
        <taxon>Dikarya</taxon>
        <taxon>Ascomycota</taxon>
        <taxon>Pezizomycotina</taxon>
        <taxon>Sordariomycetes</taxon>
        <taxon>Sordariomycetidae</taxon>
        <taxon>Diaporthales</taxon>
        <taxon>Diaporthaceae</taxon>
        <taxon>Diaporthe</taxon>
        <taxon>Diaporthe eres species complex</taxon>
    </lineage>
</organism>
<evidence type="ECO:0000313" key="2">
    <source>
        <dbReference type="Proteomes" id="UP001430848"/>
    </source>
</evidence>
<comment type="caution">
    <text evidence="1">The sequence shown here is derived from an EMBL/GenBank/DDBJ whole genome shotgun (WGS) entry which is preliminary data.</text>
</comment>
<dbReference type="Gene3D" id="1.10.390.10">
    <property type="entry name" value="Neutral Protease Domain 2"/>
    <property type="match status" value="1"/>
</dbReference>
<sequence>MFAPLARSLGIALACYSNWAAASKALEITFQPHLNNVSSYSIDAEMVMPEPQLTANSTLVTMYLWVAGIPTQRYDGDALQVTDGSGVLTLTTTESGTEGVLQSRNWITSRETNGNVTLRFTIHPRVLNGSEWGPLFDTRTQEGGLLGSTISTVPLPDEDSAAYTITQAWDLGDTPADTRVATTFGESTSKTFDVALQDYVFSLWAVGNIHSYPEATTPNTDFATYWFDEPSFNTTEVSSLIQRFYEAESDFFNHTSDIGYHVFFRNQTSTGGTALTESFIYGWVPKMNSSALDIEYILAHEISHNFLEFDDTVVNATTISQGWAEYYSTRLLWRNNFITDQQYLDVENKAVSYYYNDPYNSLTDSEVQANPWGSLAVQKVPYGRGLIYLHNVDAEMRQRYHGTKSVDTITMEMIQRKKSGLSLGLEDWFNILRTYLGEGAVDYYNEVASGKPLLELRQGTLSPCFKVVQTSESPVVYQWEMDKGSTESCII</sequence>
<evidence type="ECO:0000313" key="1">
    <source>
        <dbReference type="EMBL" id="KAK7709973.1"/>
    </source>
</evidence>